<protein>
    <submittedName>
        <fullName evidence="1">DUF4256 domain-containing protein</fullName>
    </submittedName>
</protein>
<comment type="caution">
    <text evidence="1">The sequence shown here is derived from an EMBL/GenBank/DDBJ whole genome shotgun (WGS) entry which is preliminary data.</text>
</comment>
<reference evidence="1" key="2">
    <citation type="journal article" date="2022" name="Sci. Total Environ.">
        <title>Prevalence, transmission, and molecular epidemiology of tet(X)-positive bacteria among humans, animals, and environmental niches in China: An epidemiological, and genomic-based study.</title>
        <authorList>
            <person name="Dong N."/>
            <person name="Zeng Y."/>
            <person name="Cai C."/>
            <person name="Sun C."/>
            <person name="Lu J."/>
            <person name="Liu C."/>
            <person name="Zhou H."/>
            <person name="Sun Q."/>
            <person name="Shu L."/>
            <person name="Wang H."/>
            <person name="Wang Y."/>
            <person name="Wang S."/>
            <person name="Wu C."/>
            <person name="Chan E.W."/>
            <person name="Chen G."/>
            <person name="Shen Z."/>
            <person name="Chen S."/>
            <person name="Zhang R."/>
        </authorList>
    </citation>
    <scope>NUCLEOTIDE SEQUENCE</scope>
    <source>
        <strain evidence="1">R1692</strain>
    </source>
</reference>
<gene>
    <name evidence="1" type="ORF">HX018_17100</name>
</gene>
<dbReference type="Proteomes" id="UP001170954">
    <property type="component" value="Unassembled WGS sequence"/>
</dbReference>
<accession>A0ABT7NRT0</accession>
<dbReference type="RefSeq" id="WP_286652153.1">
    <property type="nucleotide sequence ID" value="NZ_JACAGK010000064.1"/>
</dbReference>
<dbReference type="Pfam" id="PF14066">
    <property type="entry name" value="DUF4256"/>
    <property type="match status" value="1"/>
</dbReference>
<reference evidence="1" key="1">
    <citation type="submission" date="2020-06" db="EMBL/GenBank/DDBJ databases">
        <authorList>
            <person name="Dong N."/>
        </authorList>
    </citation>
    <scope>NUCLEOTIDE SEQUENCE</scope>
    <source>
        <strain evidence="1">R1692</strain>
    </source>
</reference>
<name>A0ABT7NRT0_9SPHI</name>
<dbReference type="InterPro" id="IPR025352">
    <property type="entry name" value="DUF4256"/>
</dbReference>
<evidence type="ECO:0000313" key="1">
    <source>
        <dbReference type="EMBL" id="MDM1049960.1"/>
    </source>
</evidence>
<proteinExistence type="predicted"/>
<sequence>MENLSAERTRELLGILKKRFEKHMDRHLGLDWTAVENKLSKSPAALSAIHFMEETEGEPDVIAYDKTKGTITFGDCSAESPKGRRSICYDQAALDARKEHKPKHSAMGMAKEMGIEIMDEQQYAALQALGKFDNKTSSWLKTPDAVRKLGGAIFGDYRYDRVFTYHNGAESYYAARGFRGIIEIA</sequence>
<keyword evidence="2" id="KW-1185">Reference proteome</keyword>
<evidence type="ECO:0000313" key="2">
    <source>
        <dbReference type="Proteomes" id="UP001170954"/>
    </source>
</evidence>
<organism evidence="1 2">
    <name type="scientific">Sphingobacterium hotanense</name>
    <dbReference type="NCBI Taxonomy" id="649196"/>
    <lineage>
        <taxon>Bacteria</taxon>
        <taxon>Pseudomonadati</taxon>
        <taxon>Bacteroidota</taxon>
        <taxon>Sphingobacteriia</taxon>
        <taxon>Sphingobacteriales</taxon>
        <taxon>Sphingobacteriaceae</taxon>
        <taxon>Sphingobacterium</taxon>
    </lineage>
</organism>
<dbReference type="EMBL" id="JACAGK010000064">
    <property type="protein sequence ID" value="MDM1049960.1"/>
    <property type="molecule type" value="Genomic_DNA"/>
</dbReference>